<dbReference type="EMBL" id="RZHF01000016">
    <property type="protein sequence ID" value="RUR30762.1"/>
    <property type="molecule type" value="Genomic_DNA"/>
</dbReference>
<evidence type="ECO:0000313" key="2">
    <source>
        <dbReference type="Proteomes" id="UP000287023"/>
    </source>
</evidence>
<proteinExistence type="predicted"/>
<reference evidence="1 2" key="1">
    <citation type="submission" date="2018-12" db="EMBL/GenBank/DDBJ databases">
        <title>three novel Halomonas strain isolated from plants.</title>
        <authorList>
            <person name="Sun C."/>
        </authorList>
    </citation>
    <scope>NUCLEOTIDE SEQUENCE [LARGE SCALE GENOMIC DNA]</scope>
    <source>
        <strain evidence="1 2">JCM 18142</strain>
    </source>
</reference>
<organism evidence="1 2">
    <name type="scientific">Vreelandella nanhaiensis</name>
    <dbReference type="NCBI Taxonomy" id="1258546"/>
    <lineage>
        <taxon>Bacteria</taxon>
        <taxon>Pseudomonadati</taxon>
        <taxon>Pseudomonadota</taxon>
        <taxon>Gammaproteobacteria</taxon>
        <taxon>Oceanospirillales</taxon>
        <taxon>Halomonadaceae</taxon>
        <taxon>Vreelandella</taxon>
    </lineage>
</organism>
<accession>A0A3S0YI95</accession>
<dbReference type="OrthoDB" id="1551210at2"/>
<comment type="caution">
    <text evidence="1">The sequence shown here is derived from an EMBL/GenBank/DDBJ whole genome shotgun (WGS) entry which is preliminary data.</text>
</comment>
<keyword evidence="2" id="KW-1185">Reference proteome</keyword>
<dbReference type="Proteomes" id="UP000287023">
    <property type="component" value="Unassembled WGS sequence"/>
</dbReference>
<evidence type="ECO:0000313" key="1">
    <source>
        <dbReference type="EMBL" id="RUR30762.1"/>
    </source>
</evidence>
<sequence>MGFPVRFCFQCNRIERLLGWLKEKRRLNTRYDKLASRIKAMVTQACIERCMRASCSDRT</sequence>
<protein>
    <submittedName>
        <fullName evidence="1">Uncharacterized protein</fullName>
    </submittedName>
</protein>
<name>A0A3S0YI95_9GAMM</name>
<gene>
    <name evidence="1" type="ORF">ELY38_13410</name>
</gene>
<dbReference type="AlphaFoldDB" id="A0A3S0YI95"/>